<dbReference type="Proteomes" id="UP000196531">
    <property type="component" value="Unassembled WGS sequence"/>
</dbReference>
<evidence type="ECO:0000259" key="8">
    <source>
        <dbReference type="Pfam" id="PF00889"/>
    </source>
</evidence>
<name>A0A1Y5FB99_9BACT</name>
<evidence type="ECO:0000256" key="7">
    <source>
        <dbReference type="RuleBase" id="RU000643"/>
    </source>
</evidence>
<organism evidence="9 10">
    <name type="scientific">Halobacteriovorax marinus</name>
    <dbReference type="NCBI Taxonomy" id="97084"/>
    <lineage>
        <taxon>Bacteria</taxon>
        <taxon>Pseudomonadati</taxon>
        <taxon>Bdellovibrionota</taxon>
        <taxon>Bacteriovoracia</taxon>
        <taxon>Bacteriovoracales</taxon>
        <taxon>Halobacteriovoraceae</taxon>
        <taxon>Halobacteriovorax</taxon>
    </lineage>
</organism>
<comment type="similarity">
    <text evidence="1 5 6">Belongs to the EF-Ts family.</text>
</comment>
<dbReference type="InterPro" id="IPR036402">
    <property type="entry name" value="EF-Ts_dimer_sf"/>
</dbReference>
<dbReference type="PANTHER" id="PTHR11741:SF0">
    <property type="entry name" value="ELONGATION FACTOR TS, MITOCHONDRIAL"/>
    <property type="match status" value="1"/>
</dbReference>
<evidence type="ECO:0000256" key="2">
    <source>
        <dbReference type="ARBA" id="ARBA00016956"/>
    </source>
</evidence>
<feature type="domain" description="Translation elongation factor EFTs/EF1B dimerisation" evidence="8">
    <location>
        <begin position="70"/>
        <end position="275"/>
    </location>
</feature>
<dbReference type="Gene3D" id="3.30.479.20">
    <property type="entry name" value="Elongation factor Ts, dimerisation domain"/>
    <property type="match status" value="2"/>
</dbReference>
<dbReference type="SUPFAM" id="SSF46934">
    <property type="entry name" value="UBA-like"/>
    <property type="match status" value="1"/>
</dbReference>
<dbReference type="HAMAP" id="MF_00050">
    <property type="entry name" value="EF_Ts"/>
    <property type="match status" value="1"/>
</dbReference>
<reference evidence="10" key="1">
    <citation type="journal article" date="2017" name="Proc. Natl. Acad. Sci. U.S.A.">
        <title>Simulation of Deepwater Horizon oil plume reveals substrate specialization within a complex community of hydrocarbon-degraders.</title>
        <authorList>
            <person name="Hu P."/>
            <person name="Dubinsky E.A."/>
            <person name="Probst A.J."/>
            <person name="Wang J."/>
            <person name="Sieber C.M.K."/>
            <person name="Tom L.M."/>
            <person name="Gardinali P."/>
            <person name="Banfield J.F."/>
            <person name="Atlas R.M."/>
            <person name="Andersen G.L."/>
        </authorList>
    </citation>
    <scope>NUCLEOTIDE SEQUENCE [LARGE SCALE GENOMIC DNA]</scope>
</reference>
<dbReference type="Gene3D" id="1.10.286.20">
    <property type="match status" value="1"/>
</dbReference>
<gene>
    <name evidence="5" type="primary">tsf</name>
    <name evidence="9" type="ORF">A9Q84_05975</name>
</gene>
<evidence type="ECO:0000256" key="4">
    <source>
        <dbReference type="ARBA" id="ARBA00022917"/>
    </source>
</evidence>
<dbReference type="PANTHER" id="PTHR11741">
    <property type="entry name" value="ELONGATION FACTOR TS"/>
    <property type="match status" value="1"/>
</dbReference>
<comment type="function">
    <text evidence="5 6">Associates with the EF-Tu.GDP complex and induces the exchange of GDP to GTP. It remains bound to the aminoacyl-tRNA.EF-Tu.GTP complex up to the GTP hydrolysis stage on the ribosome.</text>
</comment>
<accession>A0A1Y5FB99</accession>
<evidence type="ECO:0000313" key="9">
    <source>
        <dbReference type="EMBL" id="OUR98959.1"/>
    </source>
</evidence>
<comment type="caution">
    <text evidence="9">The sequence shown here is derived from an EMBL/GenBank/DDBJ whole genome shotgun (WGS) entry which is preliminary data.</text>
</comment>
<proteinExistence type="inferred from homology"/>
<protein>
    <recommendedName>
        <fullName evidence="2 5">Elongation factor Ts</fullName>
        <shortName evidence="5">EF-Ts</shortName>
    </recommendedName>
</protein>
<keyword evidence="4 5" id="KW-0648">Protein biosynthesis</keyword>
<dbReference type="InterPro" id="IPR001816">
    <property type="entry name" value="Transl_elong_EFTs/EF1B"/>
</dbReference>
<dbReference type="CDD" id="cd14275">
    <property type="entry name" value="UBA_EF-Ts"/>
    <property type="match status" value="1"/>
</dbReference>
<evidence type="ECO:0000256" key="3">
    <source>
        <dbReference type="ARBA" id="ARBA00022768"/>
    </source>
</evidence>
<dbReference type="AlphaFoldDB" id="A0A1Y5FB99"/>
<dbReference type="PROSITE" id="PS01127">
    <property type="entry name" value="EF_TS_2"/>
    <property type="match status" value="1"/>
</dbReference>
<dbReference type="SUPFAM" id="SSF54713">
    <property type="entry name" value="Elongation factor Ts (EF-Ts), dimerisation domain"/>
    <property type="match status" value="2"/>
</dbReference>
<dbReference type="NCBIfam" id="TIGR00116">
    <property type="entry name" value="tsf"/>
    <property type="match status" value="1"/>
</dbReference>
<evidence type="ECO:0000313" key="10">
    <source>
        <dbReference type="Proteomes" id="UP000196531"/>
    </source>
</evidence>
<sequence length="295" mass="31429">MAITAKDVKALREKTGAGMMDCKKALGETNGDIEAAVDFLRTKGLAKAAKKAGRVAAEGVVVSLVDGGNGVVLEVNCETDFVSKGDDFQGFAKKMAEWTLANKPGSIEELKEAKNDESTELTMKVGEKIDIRRFAAVSSTGLLGSYNHGGKIGVVVDLDTDKADSVEVQELAKDIAMHVAAASPTFLSGDDIDEEFKKREAAVYAAQLREEGKPENMIDKIILGKLGKLAKDVCLLEQSFVKNPDLSIKKLIAEVAGKVGGNITVKSFHKLNLGEGIEKKEDNLADEVAKMTGGQ</sequence>
<dbReference type="Pfam" id="PF00889">
    <property type="entry name" value="EF_TS"/>
    <property type="match status" value="1"/>
</dbReference>
<dbReference type="GO" id="GO:0003746">
    <property type="term" value="F:translation elongation factor activity"/>
    <property type="evidence" value="ECO:0007669"/>
    <property type="project" value="UniProtKB-UniRule"/>
</dbReference>
<dbReference type="EMBL" id="MAAO01000004">
    <property type="protein sequence ID" value="OUR98959.1"/>
    <property type="molecule type" value="Genomic_DNA"/>
</dbReference>
<evidence type="ECO:0000256" key="6">
    <source>
        <dbReference type="RuleBase" id="RU000642"/>
    </source>
</evidence>
<dbReference type="InterPro" id="IPR014039">
    <property type="entry name" value="Transl_elong_EFTs/EF1B_dimer"/>
</dbReference>
<dbReference type="PROSITE" id="PS01126">
    <property type="entry name" value="EF_TS_1"/>
    <property type="match status" value="1"/>
</dbReference>
<dbReference type="InterPro" id="IPR018101">
    <property type="entry name" value="Transl_elong_Ts_CS"/>
</dbReference>
<keyword evidence="3 5" id="KW-0251">Elongation factor</keyword>
<dbReference type="Gene3D" id="1.10.8.10">
    <property type="entry name" value="DNA helicase RuvA subunit, C-terminal domain"/>
    <property type="match status" value="1"/>
</dbReference>
<dbReference type="InterPro" id="IPR009060">
    <property type="entry name" value="UBA-like_sf"/>
</dbReference>
<comment type="subcellular location">
    <subcellularLocation>
        <location evidence="5 7">Cytoplasm</location>
    </subcellularLocation>
</comment>
<feature type="region of interest" description="Involved in Mg(2+) ion dislocation from EF-Tu" evidence="5">
    <location>
        <begin position="79"/>
        <end position="82"/>
    </location>
</feature>
<dbReference type="GO" id="GO:0005737">
    <property type="term" value="C:cytoplasm"/>
    <property type="evidence" value="ECO:0007669"/>
    <property type="project" value="UniProtKB-SubCell"/>
</dbReference>
<evidence type="ECO:0000256" key="1">
    <source>
        <dbReference type="ARBA" id="ARBA00005532"/>
    </source>
</evidence>
<keyword evidence="5" id="KW-0963">Cytoplasm</keyword>
<evidence type="ECO:0000256" key="5">
    <source>
        <dbReference type="HAMAP-Rule" id="MF_00050"/>
    </source>
</evidence>
<dbReference type="FunFam" id="1.10.8.10:FF:000001">
    <property type="entry name" value="Elongation factor Ts"/>
    <property type="match status" value="1"/>
</dbReference>